<gene>
    <name evidence="2 4" type="primary">alc</name>
    <name evidence="4" type="ORF">H3L94_09770</name>
</gene>
<reference evidence="4 5" key="1">
    <citation type="submission" date="2020-07" db="EMBL/GenBank/DDBJ databases">
        <title>Genomic diversity of species in the Neisseriaceae family.</title>
        <authorList>
            <person name="Vincent A.T."/>
            <person name="Bernet E."/>
            <person name="Veyrier F.J."/>
        </authorList>
    </citation>
    <scope>NUCLEOTIDE SEQUENCE [LARGE SCALE GENOMIC DNA]</scope>
    <source>
        <strain evidence="4 5">DSM 22244</strain>
    </source>
</reference>
<dbReference type="PIRSF" id="PIRSF016516">
    <property type="entry name" value="Allantoicase"/>
    <property type="match status" value="1"/>
</dbReference>
<dbReference type="InterPro" id="IPR008979">
    <property type="entry name" value="Galactose-bd-like_sf"/>
</dbReference>
<dbReference type="GO" id="GO:0000256">
    <property type="term" value="P:allantoin catabolic process"/>
    <property type="evidence" value="ECO:0007669"/>
    <property type="project" value="UniProtKB-UniRule"/>
</dbReference>
<keyword evidence="2" id="KW-0659">Purine metabolism</keyword>
<dbReference type="GO" id="GO:0006144">
    <property type="term" value="P:purine nucleobase metabolic process"/>
    <property type="evidence" value="ECO:0007669"/>
    <property type="project" value="UniProtKB-KW"/>
</dbReference>
<name>A0A7D7N2Y6_9NEIS</name>
<keyword evidence="2 4" id="KW-0378">Hydrolase</keyword>
<dbReference type="KEGG" id="nsg:H3L94_09770"/>
<dbReference type="PANTHER" id="PTHR12045">
    <property type="entry name" value="ALLANTOICASE"/>
    <property type="match status" value="1"/>
</dbReference>
<comment type="pathway">
    <text evidence="2">Nitrogen metabolism; (S)-allantoin degradation; (S)-ureidoglycolate from allantoate (aminidohydrolase route): step 1/1.</text>
</comment>
<comment type="catalytic activity">
    <reaction evidence="2">
        <text>allantoate + H2O = (S)-ureidoglycolate + urea</text>
        <dbReference type="Rhea" id="RHEA:11016"/>
        <dbReference type="ChEBI" id="CHEBI:15377"/>
        <dbReference type="ChEBI" id="CHEBI:16199"/>
        <dbReference type="ChEBI" id="CHEBI:17536"/>
        <dbReference type="ChEBI" id="CHEBI:57296"/>
        <dbReference type="EC" id="3.5.3.4"/>
    </reaction>
</comment>
<dbReference type="UniPathway" id="UPA00395">
    <property type="reaction ID" value="UER00654"/>
</dbReference>
<dbReference type="InterPro" id="IPR015908">
    <property type="entry name" value="Allantoicase_dom"/>
</dbReference>
<dbReference type="Gene3D" id="2.60.120.260">
    <property type="entry name" value="Galactose-binding domain-like"/>
    <property type="match status" value="2"/>
</dbReference>
<proteinExistence type="inferred from homology"/>
<accession>A0A7D7N2Y6</accession>
<organism evidence="4 5">
    <name type="scientific">Neisseria shayeganii</name>
    <dbReference type="NCBI Taxonomy" id="607712"/>
    <lineage>
        <taxon>Bacteria</taxon>
        <taxon>Pseudomonadati</taxon>
        <taxon>Pseudomonadota</taxon>
        <taxon>Betaproteobacteria</taxon>
        <taxon>Neisseriales</taxon>
        <taxon>Neisseriaceae</taxon>
        <taxon>Neisseria</taxon>
    </lineage>
</organism>
<dbReference type="NCBIfam" id="TIGR02961">
    <property type="entry name" value="allantoicase"/>
    <property type="match status" value="1"/>
</dbReference>
<dbReference type="InterPro" id="IPR005164">
    <property type="entry name" value="Allantoicase"/>
</dbReference>
<evidence type="ECO:0000313" key="5">
    <source>
        <dbReference type="Proteomes" id="UP000514752"/>
    </source>
</evidence>
<protein>
    <recommendedName>
        <fullName evidence="2">Probable allantoicase</fullName>
        <ecNumber evidence="2">3.5.3.4</ecNumber>
    </recommendedName>
    <alternativeName>
        <fullName evidence="2">Allantoate amidinohydrolase</fullName>
    </alternativeName>
</protein>
<dbReference type="FunFam" id="2.60.120.260:FF:000090">
    <property type="entry name" value="Probable allantoicase"/>
    <property type="match status" value="1"/>
</dbReference>
<feature type="domain" description="Allantoicase" evidence="3">
    <location>
        <begin position="201"/>
        <end position="344"/>
    </location>
</feature>
<evidence type="ECO:0000256" key="1">
    <source>
        <dbReference type="ARBA" id="ARBA00009242"/>
    </source>
</evidence>
<dbReference type="PANTHER" id="PTHR12045:SF3">
    <property type="entry name" value="INACTIVE ALLANTOICASE-RELATED"/>
    <property type="match status" value="1"/>
</dbReference>
<dbReference type="EMBL" id="CP059567">
    <property type="protein sequence ID" value="QMT40125.1"/>
    <property type="molecule type" value="Genomic_DNA"/>
</dbReference>
<dbReference type="HAMAP" id="MF_00813">
    <property type="entry name" value="Allantoicase"/>
    <property type="match status" value="1"/>
</dbReference>
<dbReference type="EC" id="3.5.3.4" evidence="2"/>
<dbReference type="Proteomes" id="UP000514752">
    <property type="component" value="Chromosome"/>
</dbReference>
<evidence type="ECO:0000256" key="2">
    <source>
        <dbReference type="HAMAP-Rule" id="MF_00813"/>
    </source>
</evidence>
<dbReference type="GO" id="GO:0004037">
    <property type="term" value="F:allantoicase activity"/>
    <property type="evidence" value="ECO:0007669"/>
    <property type="project" value="UniProtKB-UniRule"/>
</dbReference>
<comment type="similarity">
    <text evidence="1 2">Belongs to the allantoicase family.</text>
</comment>
<feature type="domain" description="Allantoicase" evidence="3">
    <location>
        <begin position="35"/>
        <end position="179"/>
    </location>
</feature>
<dbReference type="RefSeq" id="WP_182121864.1">
    <property type="nucleotide sequence ID" value="NZ_CP059567.1"/>
</dbReference>
<evidence type="ECO:0000259" key="3">
    <source>
        <dbReference type="Pfam" id="PF03561"/>
    </source>
</evidence>
<sequence>MSQTHLPDGHIVQADTVALPEFASRFANLASADFGAKVLSCSDEWFAAAQRMLQSAPPVFIVGKFDDHGKWMDGWETRRKRFEGYDHAVVQLGLPGLIKGVDIDTSHFTGNFPPAASLEACAVQGEPDAQTEWTTLVPAVALQGNSHCFVEVDSEQVWTHVRLNIYPDGGVARLRVYGLPKVDWHSRPAGEVYETSALANGGRIVAVSNAHFGVPFRLNMPGRGVNMGDGWETARRRVPGNEWCIIELGCKTLVEKIEVDTAHFKGNYPDSVSIQAADVTFGTDESVVTQSMFWQELLPPSKTEMDKQHYYESADLKDIGPVTHVKLNLHPDGGVSRLRIWGKPVLE</sequence>
<dbReference type="SUPFAM" id="SSF49785">
    <property type="entry name" value="Galactose-binding domain-like"/>
    <property type="match status" value="2"/>
</dbReference>
<dbReference type="AlphaFoldDB" id="A0A7D7N2Y6"/>
<evidence type="ECO:0000313" key="4">
    <source>
        <dbReference type="EMBL" id="QMT40125.1"/>
    </source>
</evidence>
<dbReference type="Pfam" id="PF03561">
    <property type="entry name" value="Allantoicase"/>
    <property type="match status" value="2"/>
</dbReference>